<dbReference type="OrthoDB" id="10044165at2759"/>
<dbReference type="Gene3D" id="2.60.120.920">
    <property type="match status" value="1"/>
</dbReference>
<dbReference type="Proteomes" id="UP000681967">
    <property type="component" value="Unassembled WGS sequence"/>
</dbReference>
<dbReference type="AlphaFoldDB" id="A0A814M1U5"/>
<comment type="caution">
    <text evidence="3">The sequence shown here is derived from an EMBL/GenBank/DDBJ whole genome shotgun (WGS) entry which is preliminary data.</text>
</comment>
<evidence type="ECO:0000313" key="4">
    <source>
        <dbReference type="EMBL" id="CAF1595046.1"/>
    </source>
</evidence>
<name>A0A814M1U5_9BILA</name>
<evidence type="ECO:0000256" key="2">
    <source>
        <dbReference type="SAM" id="MobiDB-lite"/>
    </source>
</evidence>
<dbReference type="Proteomes" id="UP000663855">
    <property type="component" value="Unassembled WGS sequence"/>
</dbReference>
<evidence type="ECO:0000256" key="1">
    <source>
        <dbReference type="SAM" id="Coils"/>
    </source>
</evidence>
<reference evidence="3" key="1">
    <citation type="submission" date="2021-02" db="EMBL/GenBank/DDBJ databases">
        <authorList>
            <person name="Nowell W R."/>
        </authorList>
    </citation>
    <scope>NUCLEOTIDE SEQUENCE</scope>
</reference>
<feature type="region of interest" description="Disordered" evidence="2">
    <location>
        <begin position="188"/>
        <end position="247"/>
    </location>
</feature>
<gene>
    <name evidence="6" type="ORF">BYL167_LOCUS7551</name>
    <name evidence="3" type="ORF">CJN711_LOCUS5774</name>
    <name evidence="7" type="ORF">GIL414_LOCUS30315</name>
    <name evidence="4" type="ORF">KQP761_LOCUS21614</name>
    <name evidence="5" type="ORF">MBJ925_LOCUS25413</name>
</gene>
<dbReference type="Proteomes" id="UP000663824">
    <property type="component" value="Unassembled WGS sequence"/>
</dbReference>
<feature type="compositionally biased region" description="Polar residues" evidence="2">
    <location>
        <begin position="210"/>
        <end position="223"/>
    </location>
</feature>
<dbReference type="EMBL" id="CAJOBH010001972">
    <property type="protein sequence ID" value="CAF3883061.1"/>
    <property type="molecule type" value="Genomic_DNA"/>
</dbReference>
<dbReference type="Proteomes" id="UP000663834">
    <property type="component" value="Unassembled WGS sequence"/>
</dbReference>
<feature type="coiled-coil region" evidence="1">
    <location>
        <begin position="32"/>
        <end position="59"/>
    </location>
</feature>
<dbReference type="EMBL" id="CAJNOW010011204">
    <property type="protein sequence ID" value="CAF1595046.1"/>
    <property type="molecule type" value="Genomic_DNA"/>
</dbReference>
<evidence type="ECO:0000313" key="5">
    <source>
        <dbReference type="EMBL" id="CAF2118011.1"/>
    </source>
</evidence>
<dbReference type="InterPro" id="IPR013320">
    <property type="entry name" value="ConA-like_dom_sf"/>
</dbReference>
<evidence type="ECO:0000313" key="6">
    <source>
        <dbReference type="EMBL" id="CAF3883061.1"/>
    </source>
</evidence>
<keyword evidence="1" id="KW-0175">Coiled coil</keyword>
<dbReference type="Proteomes" id="UP000681720">
    <property type="component" value="Unassembled WGS sequence"/>
</dbReference>
<dbReference type="InterPro" id="IPR043136">
    <property type="entry name" value="B30.2/SPRY_sf"/>
</dbReference>
<dbReference type="CDD" id="cd19757">
    <property type="entry name" value="Bbox1"/>
    <property type="match status" value="1"/>
</dbReference>
<dbReference type="EMBL" id="CAJNRE010013369">
    <property type="protein sequence ID" value="CAF2118011.1"/>
    <property type="molecule type" value="Genomic_DNA"/>
</dbReference>
<accession>A0A814M1U5</accession>
<organism evidence="3 8">
    <name type="scientific">Rotaria magnacalcarata</name>
    <dbReference type="NCBI Taxonomy" id="392030"/>
    <lineage>
        <taxon>Eukaryota</taxon>
        <taxon>Metazoa</taxon>
        <taxon>Spiralia</taxon>
        <taxon>Gnathifera</taxon>
        <taxon>Rotifera</taxon>
        <taxon>Eurotatoria</taxon>
        <taxon>Bdelloidea</taxon>
        <taxon>Philodinida</taxon>
        <taxon>Philodinidae</taxon>
        <taxon>Rotaria</taxon>
    </lineage>
</organism>
<protein>
    <submittedName>
        <fullName evidence="3">Uncharacterized protein</fullName>
    </submittedName>
</protein>
<evidence type="ECO:0000313" key="8">
    <source>
        <dbReference type="Proteomes" id="UP000663855"/>
    </source>
</evidence>
<dbReference type="EMBL" id="CAJNOV010001637">
    <property type="protein sequence ID" value="CAF1072127.1"/>
    <property type="molecule type" value="Genomic_DNA"/>
</dbReference>
<feature type="compositionally biased region" description="Basic and acidic residues" evidence="2">
    <location>
        <begin position="229"/>
        <end position="246"/>
    </location>
</feature>
<evidence type="ECO:0000313" key="3">
    <source>
        <dbReference type="EMBL" id="CAF1072127.1"/>
    </source>
</evidence>
<dbReference type="SUPFAM" id="SSF49899">
    <property type="entry name" value="Concanavalin A-like lectins/glucanases"/>
    <property type="match status" value="1"/>
</dbReference>
<evidence type="ECO:0000313" key="7">
    <source>
        <dbReference type="EMBL" id="CAF4404454.1"/>
    </source>
</evidence>
<dbReference type="EMBL" id="CAJOBJ010057740">
    <property type="protein sequence ID" value="CAF4404454.1"/>
    <property type="molecule type" value="Genomic_DNA"/>
</dbReference>
<feature type="coiled-coil region" evidence="1">
    <location>
        <begin position="99"/>
        <end position="133"/>
    </location>
</feature>
<sequence>MATTRQQKNLCTICGDMAGTFLCRGCQQNFCLNHTHDHRDQLQQRMNDINNRCHRLKDNIQGQNVPGHRSSLLEDVDSWERRSTEKVRRLADDIRQQVSNLAVDNASDLKEKIEELQEELNTANEKGGFYEDDLEEWLRRLRELQNLVPQRQKLKVEETADPSSFISPISLKPIPMDSVQGTNFPDSPITAKNKIPGNNATTVPYPEYPNWNNKPQYNGSSEDPYQYDTPKKYGDHSEDHNKDRYSSGRHTLRFKVDQFKPNTSIVFGVVSKNQSTDTPIRENPTFYGWADNNAVYLGGDLKYNHNGYKSDFKSGDMYQLLIDCDQEKLRLKNERTDISYELEVDTTKCSLPWQPNVRMTVHNQ</sequence>
<proteinExistence type="predicted"/>